<feature type="non-terminal residue" evidence="1">
    <location>
        <position position="35"/>
    </location>
</feature>
<dbReference type="EMBL" id="AZMM01004651">
    <property type="protein sequence ID" value="ETJ41427.1"/>
    <property type="molecule type" value="Genomic_DNA"/>
</dbReference>
<protein>
    <submittedName>
        <fullName evidence="1">Uncharacterized protein</fullName>
    </submittedName>
</protein>
<dbReference type="AlphaFoldDB" id="W1YG10"/>
<organism evidence="1">
    <name type="scientific">human gut metagenome</name>
    <dbReference type="NCBI Taxonomy" id="408170"/>
    <lineage>
        <taxon>unclassified sequences</taxon>
        <taxon>metagenomes</taxon>
        <taxon>organismal metagenomes</taxon>
    </lineage>
</organism>
<accession>W1YG10</accession>
<reference evidence="1" key="1">
    <citation type="submission" date="2013-12" db="EMBL/GenBank/DDBJ databases">
        <title>A Varibaculum cambriense genome reconstructed from a premature infant gut community with otherwise low bacterial novelty that shifts toward anaerobic metabolism during the third week of life.</title>
        <authorList>
            <person name="Brown C.T."/>
            <person name="Sharon I."/>
            <person name="Thomas B.C."/>
            <person name="Castelle C.J."/>
            <person name="Morowitz M.J."/>
            <person name="Banfield J.F."/>
        </authorList>
    </citation>
    <scope>NUCLEOTIDE SEQUENCE</scope>
</reference>
<sequence>MGNTNWRTEPTNVEKLADDLWLGVKGPSNREIAGS</sequence>
<name>W1YG10_9ZZZZ</name>
<proteinExistence type="predicted"/>
<comment type="caution">
    <text evidence="1">The sequence shown here is derived from an EMBL/GenBank/DDBJ whole genome shotgun (WGS) entry which is preliminary data.</text>
</comment>
<evidence type="ECO:0000313" key="1">
    <source>
        <dbReference type="EMBL" id="ETJ41427.1"/>
    </source>
</evidence>
<gene>
    <name evidence="1" type="ORF">Q604_UNBC04651G0001</name>
</gene>